<accession>A0A8D5G1X8</accession>
<gene>
    <name evidence="2" type="ORF">ZMTM_04390</name>
</gene>
<organism evidence="2 3">
    <name type="scientific">Methyloradius palustris</name>
    <dbReference type="NCBI Taxonomy" id="2778876"/>
    <lineage>
        <taxon>Bacteria</taxon>
        <taxon>Pseudomonadati</taxon>
        <taxon>Pseudomonadota</taxon>
        <taxon>Betaproteobacteria</taxon>
        <taxon>Nitrosomonadales</taxon>
        <taxon>Methylophilaceae</taxon>
        <taxon>Methyloradius</taxon>
    </lineage>
</organism>
<evidence type="ECO:0000313" key="3">
    <source>
        <dbReference type="Proteomes" id="UP000826722"/>
    </source>
</evidence>
<sequence>MSKTQKILVALSAINLVIVFLFPPYDDHSVSSHGASIFAGFLFALSHKTLNLVVNDNLLYLEVTVVLVNLGVLWLLTLENERRNAKKKFSFRKAAMILVVVNLLGVFLFPPFEYISNMTNAVIPTFEGFYCIFSPPPYRAIVTPILYLEVMFILMNGGLMLLAFKQPKDETYSAEQTIAYMAKQQSARRR</sequence>
<keyword evidence="1" id="KW-1133">Transmembrane helix</keyword>
<dbReference type="EMBL" id="AP024110">
    <property type="protein sequence ID" value="BCM24180.1"/>
    <property type="molecule type" value="Genomic_DNA"/>
</dbReference>
<protein>
    <submittedName>
        <fullName evidence="2">Uncharacterized protein</fullName>
    </submittedName>
</protein>
<feature type="transmembrane region" description="Helical" evidence="1">
    <location>
        <begin position="145"/>
        <end position="164"/>
    </location>
</feature>
<reference evidence="2" key="1">
    <citation type="journal article" date="2021" name="Arch. Microbiol.">
        <title>Methyloradius palustris gen. nov., sp. nov., a methanol-oxidizing bacterium isolated from snow.</title>
        <authorList>
            <person name="Miyadera T."/>
            <person name="Kojima H."/>
            <person name="Fukui M."/>
        </authorList>
    </citation>
    <scope>NUCLEOTIDE SEQUENCE</scope>
    <source>
        <strain evidence="2">Zm11</strain>
    </source>
</reference>
<dbReference type="RefSeq" id="WP_221764736.1">
    <property type="nucleotide sequence ID" value="NZ_AP024110.1"/>
</dbReference>
<dbReference type="KEGG" id="mpau:ZMTM_04390"/>
<name>A0A8D5G1X8_9PROT</name>
<evidence type="ECO:0000313" key="2">
    <source>
        <dbReference type="EMBL" id="BCM24180.1"/>
    </source>
</evidence>
<feature type="transmembrane region" description="Helical" evidence="1">
    <location>
        <begin position="7"/>
        <end position="25"/>
    </location>
</feature>
<dbReference type="AlphaFoldDB" id="A0A8D5G1X8"/>
<dbReference type="Proteomes" id="UP000826722">
    <property type="component" value="Chromosome"/>
</dbReference>
<proteinExistence type="predicted"/>
<keyword evidence="1" id="KW-0812">Transmembrane</keyword>
<evidence type="ECO:0000256" key="1">
    <source>
        <dbReference type="SAM" id="Phobius"/>
    </source>
</evidence>
<keyword evidence="3" id="KW-1185">Reference proteome</keyword>
<keyword evidence="1" id="KW-0472">Membrane</keyword>
<feature type="transmembrane region" description="Helical" evidence="1">
    <location>
        <begin position="58"/>
        <end position="78"/>
    </location>
</feature>
<feature type="transmembrane region" description="Helical" evidence="1">
    <location>
        <begin position="90"/>
        <end position="109"/>
    </location>
</feature>